<dbReference type="AlphaFoldDB" id="A0A6N8FIE3"/>
<evidence type="ECO:0000256" key="1">
    <source>
        <dbReference type="SAM" id="MobiDB-lite"/>
    </source>
</evidence>
<protein>
    <submittedName>
        <fullName evidence="3">Uncharacterized protein</fullName>
    </submittedName>
</protein>
<keyword evidence="4" id="KW-1185">Reference proteome</keyword>
<feature type="compositionally biased region" description="Basic and acidic residues" evidence="1">
    <location>
        <begin position="80"/>
        <end position="90"/>
    </location>
</feature>
<feature type="compositionally biased region" description="Polar residues" evidence="1">
    <location>
        <begin position="96"/>
        <end position="111"/>
    </location>
</feature>
<keyword evidence="2" id="KW-0812">Transmembrane</keyword>
<accession>A0A6N8FIE3</accession>
<feature type="region of interest" description="Disordered" evidence="1">
    <location>
        <begin position="33"/>
        <end position="124"/>
    </location>
</feature>
<feature type="transmembrane region" description="Helical" evidence="2">
    <location>
        <begin position="7"/>
        <end position="26"/>
    </location>
</feature>
<dbReference type="Proteomes" id="UP000469125">
    <property type="component" value="Unassembled WGS sequence"/>
</dbReference>
<proteinExistence type="predicted"/>
<evidence type="ECO:0000256" key="2">
    <source>
        <dbReference type="SAM" id="Phobius"/>
    </source>
</evidence>
<keyword evidence="2" id="KW-1133">Transmembrane helix</keyword>
<evidence type="ECO:0000313" key="3">
    <source>
        <dbReference type="EMBL" id="MUK87088.1"/>
    </source>
</evidence>
<organism evidence="3 4">
    <name type="scientific">Ornithinibacillus caprae</name>
    <dbReference type="NCBI Taxonomy" id="2678566"/>
    <lineage>
        <taxon>Bacteria</taxon>
        <taxon>Bacillati</taxon>
        <taxon>Bacillota</taxon>
        <taxon>Bacilli</taxon>
        <taxon>Bacillales</taxon>
        <taxon>Bacillaceae</taxon>
        <taxon>Ornithinibacillus</taxon>
    </lineage>
</organism>
<gene>
    <name evidence="3" type="ORF">GMD78_01550</name>
</gene>
<dbReference type="RefSeq" id="WP_155666461.1">
    <property type="nucleotide sequence ID" value="NZ_WOCA01000001.1"/>
</dbReference>
<keyword evidence="2" id="KW-0472">Membrane</keyword>
<feature type="compositionally biased region" description="Low complexity" evidence="1">
    <location>
        <begin position="40"/>
        <end position="53"/>
    </location>
</feature>
<reference evidence="3 4" key="1">
    <citation type="submission" date="2019-11" db="EMBL/GenBank/DDBJ databases">
        <authorList>
            <person name="Li X."/>
        </authorList>
    </citation>
    <scope>NUCLEOTIDE SEQUENCE [LARGE SCALE GENOMIC DNA]</scope>
    <source>
        <strain evidence="3 4">L9</strain>
    </source>
</reference>
<feature type="compositionally biased region" description="Basic and acidic residues" evidence="1">
    <location>
        <begin position="113"/>
        <end position="124"/>
    </location>
</feature>
<evidence type="ECO:0000313" key="4">
    <source>
        <dbReference type="Proteomes" id="UP000469125"/>
    </source>
</evidence>
<name>A0A6N8FIE3_9BACI</name>
<sequence length="171" mass="19437">MGELIDFFLGNIFFLVIVIGALLRLFSGNSNQNKEEQRKTQQNRPRQQTNPRPSTSPSRANTQRDVKTNTTASQSISVEEQQKQQLEKLAGRMNTKMEQSIEDLSTNTTDLGETLKRPKKEATSLKEEDYRKRIKGNLSRDGLVNSVIMAEVLGAPRARKPYRSVISERNK</sequence>
<feature type="compositionally biased region" description="Polar residues" evidence="1">
    <location>
        <begin position="68"/>
        <end position="78"/>
    </location>
</feature>
<comment type="caution">
    <text evidence="3">The sequence shown here is derived from an EMBL/GenBank/DDBJ whole genome shotgun (WGS) entry which is preliminary data.</text>
</comment>
<dbReference type="EMBL" id="WOCA01000001">
    <property type="protein sequence ID" value="MUK87088.1"/>
    <property type="molecule type" value="Genomic_DNA"/>
</dbReference>